<dbReference type="Gene3D" id="3.30.1320.10">
    <property type="match status" value="1"/>
</dbReference>
<evidence type="ECO:0000256" key="2">
    <source>
        <dbReference type="ARBA" id="ARBA00022980"/>
    </source>
</evidence>
<dbReference type="AlphaFoldDB" id="A0A5E4NRB7"/>
<comment type="similarity">
    <text evidence="1">Belongs to the bacterial ribosomal protein bS16 family.</text>
</comment>
<proteinExistence type="inferred from homology"/>
<keyword evidence="7" id="KW-1185">Reference proteome</keyword>
<protein>
    <recommendedName>
        <fullName evidence="4">Small ribosomal subunit protein bS16m</fullName>
    </recommendedName>
    <alternativeName>
        <fullName evidence="5">28S ribosomal protein S16, mitochondrial</fullName>
    </alternativeName>
</protein>
<dbReference type="InterPro" id="IPR000307">
    <property type="entry name" value="Ribosomal_bS16"/>
</dbReference>
<dbReference type="GO" id="GO:0005763">
    <property type="term" value="C:mitochondrial small ribosomal subunit"/>
    <property type="evidence" value="ECO:0007669"/>
    <property type="project" value="TreeGrafter"/>
</dbReference>
<reference evidence="6 7" key="1">
    <citation type="submission" date="2019-08" db="EMBL/GenBank/DDBJ databases">
        <authorList>
            <person name="Alioto T."/>
            <person name="Alioto T."/>
            <person name="Gomez Garrido J."/>
        </authorList>
    </citation>
    <scope>NUCLEOTIDE SEQUENCE [LARGE SCALE GENOMIC DNA]</scope>
</reference>
<dbReference type="InterPro" id="IPR020592">
    <property type="entry name" value="Ribosomal_bS16_CS"/>
</dbReference>
<keyword evidence="3" id="KW-0687">Ribonucleoprotein</keyword>
<keyword evidence="2 6" id="KW-0689">Ribosomal protein</keyword>
<dbReference type="HAMAP" id="MF_00385">
    <property type="entry name" value="Ribosomal_bS16"/>
    <property type="match status" value="1"/>
</dbReference>
<dbReference type="NCBIfam" id="TIGR00002">
    <property type="entry name" value="S16"/>
    <property type="match status" value="1"/>
</dbReference>
<dbReference type="SUPFAM" id="SSF54565">
    <property type="entry name" value="Ribosomal protein S16"/>
    <property type="match status" value="1"/>
</dbReference>
<dbReference type="PANTHER" id="PTHR12919">
    <property type="entry name" value="30S RIBOSOMAL PROTEIN S16"/>
    <property type="match status" value="1"/>
</dbReference>
<evidence type="ECO:0000256" key="5">
    <source>
        <dbReference type="ARBA" id="ARBA00035438"/>
    </source>
</evidence>
<organism evidence="6 7">
    <name type="scientific">Cinara cedri</name>
    <dbReference type="NCBI Taxonomy" id="506608"/>
    <lineage>
        <taxon>Eukaryota</taxon>
        <taxon>Metazoa</taxon>
        <taxon>Ecdysozoa</taxon>
        <taxon>Arthropoda</taxon>
        <taxon>Hexapoda</taxon>
        <taxon>Insecta</taxon>
        <taxon>Pterygota</taxon>
        <taxon>Neoptera</taxon>
        <taxon>Paraneoptera</taxon>
        <taxon>Hemiptera</taxon>
        <taxon>Sternorrhyncha</taxon>
        <taxon>Aphidomorpha</taxon>
        <taxon>Aphidoidea</taxon>
        <taxon>Aphididae</taxon>
        <taxon>Lachninae</taxon>
        <taxon>Cinara</taxon>
    </lineage>
</organism>
<dbReference type="Pfam" id="PF00886">
    <property type="entry name" value="Ribosomal_S16"/>
    <property type="match status" value="1"/>
</dbReference>
<evidence type="ECO:0000256" key="4">
    <source>
        <dbReference type="ARBA" id="ARBA00035263"/>
    </source>
</evidence>
<dbReference type="EMBL" id="CABPRJ010002506">
    <property type="protein sequence ID" value="VVC46427.1"/>
    <property type="molecule type" value="Genomic_DNA"/>
</dbReference>
<evidence type="ECO:0000313" key="7">
    <source>
        <dbReference type="Proteomes" id="UP000325440"/>
    </source>
</evidence>
<sequence>MAVKIRLARFGAKKRPFYRIIVADSRSPRDGRFIERIGQYDPMLPKDNKNRVVVKANRLKYWLSVGAQATDRILWFIKKDIIHSEVEENKV</sequence>
<dbReference type="GO" id="GO:0003735">
    <property type="term" value="F:structural constituent of ribosome"/>
    <property type="evidence" value="ECO:0007669"/>
    <property type="project" value="InterPro"/>
</dbReference>
<gene>
    <name evidence="6" type="ORF">CINCED_3A004221</name>
</gene>
<dbReference type="PANTHER" id="PTHR12919:SF20">
    <property type="entry name" value="SMALL RIBOSOMAL SUBUNIT PROTEIN BS16M"/>
    <property type="match status" value="1"/>
</dbReference>
<evidence type="ECO:0000256" key="3">
    <source>
        <dbReference type="ARBA" id="ARBA00023274"/>
    </source>
</evidence>
<accession>A0A5E4NRB7</accession>
<dbReference type="Proteomes" id="UP000325440">
    <property type="component" value="Unassembled WGS sequence"/>
</dbReference>
<dbReference type="OrthoDB" id="407221at2759"/>
<name>A0A5E4NRB7_9HEMI</name>
<evidence type="ECO:0000313" key="6">
    <source>
        <dbReference type="EMBL" id="VVC46427.1"/>
    </source>
</evidence>
<dbReference type="InterPro" id="IPR023803">
    <property type="entry name" value="Ribosomal_bS16_dom_sf"/>
</dbReference>
<dbReference type="GO" id="GO:0032543">
    <property type="term" value="P:mitochondrial translation"/>
    <property type="evidence" value="ECO:0007669"/>
    <property type="project" value="TreeGrafter"/>
</dbReference>
<evidence type="ECO:0000256" key="1">
    <source>
        <dbReference type="ARBA" id="ARBA00006668"/>
    </source>
</evidence>
<dbReference type="PROSITE" id="PS00732">
    <property type="entry name" value="RIBOSOMAL_S16"/>
    <property type="match status" value="1"/>
</dbReference>